<dbReference type="AlphaFoldDB" id="A0A0L6UC26"/>
<comment type="caution">
    <text evidence="1">The sequence shown here is derived from an EMBL/GenBank/DDBJ whole genome shotgun (WGS) entry which is preliminary data.</text>
</comment>
<name>A0A0L6UC26_9BASI</name>
<gene>
    <name evidence="1" type="ORF">VP01_779g9</name>
</gene>
<dbReference type="Proteomes" id="UP000037035">
    <property type="component" value="Unassembled WGS sequence"/>
</dbReference>
<accession>A0A0L6UC26</accession>
<reference evidence="1 2" key="1">
    <citation type="submission" date="2015-08" db="EMBL/GenBank/DDBJ databases">
        <title>Next Generation Sequencing and Analysis of the Genome of Puccinia sorghi L Schw, the Causal Agent of Maize Common Rust.</title>
        <authorList>
            <person name="Rochi L."/>
            <person name="Burguener G."/>
            <person name="Darino M."/>
            <person name="Turjanski A."/>
            <person name="Kreff E."/>
            <person name="Dieguez M.J."/>
            <person name="Sacco F."/>
        </authorList>
    </citation>
    <scope>NUCLEOTIDE SEQUENCE [LARGE SCALE GENOMIC DNA]</scope>
    <source>
        <strain evidence="1 2">RO10H11247</strain>
    </source>
</reference>
<keyword evidence="2" id="KW-1185">Reference proteome</keyword>
<evidence type="ECO:0000313" key="2">
    <source>
        <dbReference type="Proteomes" id="UP000037035"/>
    </source>
</evidence>
<dbReference type="VEuPathDB" id="FungiDB:VP01_779g9"/>
<proteinExistence type="predicted"/>
<sequence length="96" mass="11688">MKSINPPKKLGKTQVARDGLRFEMLKFERRSKMMTRGLNWRRKNFNHTWALEEKKWNHGINMEENKLDWEKEEKEKDRSFEMAKLEQLASQEHIGQ</sequence>
<evidence type="ECO:0000313" key="1">
    <source>
        <dbReference type="EMBL" id="KNZ45807.1"/>
    </source>
</evidence>
<dbReference type="OrthoDB" id="10543169at2759"/>
<organism evidence="1 2">
    <name type="scientific">Puccinia sorghi</name>
    <dbReference type="NCBI Taxonomy" id="27349"/>
    <lineage>
        <taxon>Eukaryota</taxon>
        <taxon>Fungi</taxon>
        <taxon>Dikarya</taxon>
        <taxon>Basidiomycota</taxon>
        <taxon>Pucciniomycotina</taxon>
        <taxon>Pucciniomycetes</taxon>
        <taxon>Pucciniales</taxon>
        <taxon>Pucciniaceae</taxon>
        <taxon>Puccinia</taxon>
    </lineage>
</organism>
<protein>
    <submittedName>
        <fullName evidence="1">Uncharacterized protein</fullName>
    </submittedName>
</protein>
<dbReference type="EMBL" id="LAVV01013271">
    <property type="protein sequence ID" value="KNZ45807.1"/>
    <property type="molecule type" value="Genomic_DNA"/>
</dbReference>
<dbReference type="STRING" id="27349.A0A0L6UC26"/>